<reference evidence="2" key="2">
    <citation type="submission" date="2021-10" db="EMBL/GenBank/DDBJ databases">
        <title>Phylogenomics reveals ancestral predisposition of the termite-cultivated fungus Termitomyces towards a domesticated lifestyle.</title>
        <authorList>
            <person name="Auxier B."/>
            <person name="Grum-Grzhimaylo A."/>
            <person name="Cardenas M.E."/>
            <person name="Lodge J.D."/>
            <person name="Laessoe T."/>
            <person name="Pedersen O."/>
            <person name="Smith M.E."/>
            <person name="Kuyper T.W."/>
            <person name="Franco-Molano E.A."/>
            <person name="Baroni T.J."/>
            <person name="Aanen D.K."/>
        </authorList>
    </citation>
    <scope>NUCLEOTIDE SEQUENCE</scope>
    <source>
        <strain evidence="2">D49</strain>
    </source>
</reference>
<keyword evidence="3" id="KW-1185">Reference proteome</keyword>
<evidence type="ECO:0000313" key="3">
    <source>
        <dbReference type="Proteomes" id="UP000717328"/>
    </source>
</evidence>
<evidence type="ECO:0000313" key="2">
    <source>
        <dbReference type="EMBL" id="KAG5650550.1"/>
    </source>
</evidence>
<dbReference type="SUPFAM" id="SSF81383">
    <property type="entry name" value="F-box domain"/>
    <property type="match status" value="1"/>
</dbReference>
<dbReference type="OrthoDB" id="3211970at2759"/>
<feature type="domain" description="F-box" evidence="1">
    <location>
        <begin position="8"/>
        <end position="54"/>
    </location>
</feature>
<dbReference type="Pfam" id="PF12937">
    <property type="entry name" value="F-box-like"/>
    <property type="match status" value="1"/>
</dbReference>
<proteinExistence type="predicted"/>
<accession>A0A9P7KJA1</accession>
<organism evidence="2 3">
    <name type="scientific">Sphagnurus paluster</name>
    <dbReference type="NCBI Taxonomy" id="117069"/>
    <lineage>
        <taxon>Eukaryota</taxon>
        <taxon>Fungi</taxon>
        <taxon>Dikarya</taxon>
        <taxon>Basidiomycota</taxon>
        <taxon>Agaricomycotina</taxon>
        <taxon>Agaricomycetes</taxon>
        <taxon>Agaricomycetidae</taxon>
        <taxon>Agaricales</taxon>
        <taxon>Tricholomatineae</taxon>
        <taxon>Lyophyllaceae</taxon>
        <taxon>Sphagnurus</taxon>
    </lineage>
</organism>
<dbReference type="PROSITE" id="PS50181">
    <property type="entry name" value="FBOX"/>
    <property type="match status" value="1"/>
</dbReference>
<dbReference type="AlphaFoldDB" id="A0A9P7KJA1"/>
<comment type="caution">
    <text evidence="2">The sequence shown here is derived from an EMBL/GenBank/DDBJ whole genome shotgun (WGS) entry which is preliminary data.</text>
</comment>
<reference evidence="2" key="1">
    <citation type="submission" date="2021-02" db="EMBL/GenBank/DDBJ databases">
        <authorList>
            <person name="Nieuwenhuis M."/>
            <person name="Van De Peppel L.J.J."/>
        </authorList>
    </citation>
    <scope>NUCLEOTIDE SEQUENCE</scope>
    <source>
        <strain evidence="2">D49</strain>
    </source>
</reference>
<name>A0A9P7KJA1_9AGAR</name>
<sequence length="518" mass="56994">MEVQDPNPSPLLLLPGELVIQIISFLKVPEVLAIRQTCTSLAQISRTRLIWLSLLKQQALTWHEGSLTSSEITDAALESGVIEAYRTAQSWPRLRRRASTVIPRAGDLLLSFEVFLERWLICAYSEGLVYLWDLGRPRISNAVDVPPYPRRCASLDLGSRNWASMVASLDASQKYVILAITRATVPAITRIYRVALRESSTVFDTNDFKHLDTLVSPFAQTARTIDPYRKILVLSSANSVDVVNTNTGSFASPDTMGKAGEVVMSVSAQTEDVEEVFNAVVDSKIIDEYLVVFKSRSLELHPFTQPSCGLPPMIHHFPSLTFRSLTSSQCLSTTQGFSFNFMGYDFLHGIFHFVAHVHRVPQSLEVTCLGVYPMSDTINTRALAPLLSSASTNDDSSELSGSQQVTDSQWASALFGHRTLGSTAGGSRGFVSALALGPQGKRAVWIERKRGSTVREVLVWAQDPAGEQTPGLVVIPRCMVHRVVSYDLRADLTHCAIAEVSGRIVLGNRIGELFVLDV</sequence>
<dbReference type="InterPro" id="IPR001810">
    <property type="entry name" value="F-box_dom"/>
</dbReference>
<dbReference type="InterPro" id="IPR036047">
    <property type="entry name" value="F-box-like_dom_sf"/>
</dbReference>
<dbReference type="Gene3D" id="1.20.1280.50">
    <property type="match status" value="1"/>
</dbReference>
<dbReference type="Proteomes" id="UP000717328">
    <property type="component" value="Unassembled WGS sequence"/>
</dbReference>
<dbReference type="EMBL" id="JABCKI010000420">
    <property type="protein sequence ID" value="KAG5650550.1"/>
    <property type="molecule type" value="Genomic_DNA"/>
</dbReference>
<evidence type="ECO:0000259" key="1">
    <source>
        <dbReference type="PROSITE" id="PS50181"/>
    </source>
</evidence>
<gene>
    <name evidence="2" type="ORF">H0H81_011867</name>
</gene>
<protein>
    <recommendedName>
        <fullName evidence="1">F-box domain-containing protein</fullName>
    </recommendedName>
</protein>